<organism evidence="8 9">
    <name type="scientific">Bondarzewia mesenterica</name>
    <dbReference type="NCBI Taxonomy" id="1095465"/>
    <lineage>
        <taxon>Eukaryota</taxon>
        <taxon>Fungi</taxon>
        <taxon>Dikarya</taxon>
        <taxon>Basidiomycota</taxon>
        <taxon>Agaricomycotina</taxon>
        <taxon>Agaricomycetes</taxon>
        <taxon>Russulales</taxon>
        <taxon>Bondarzewiaceae</taxon>
        <taxon>Bondarzewia</taxon>
    </lineage>
</organism>
<dbReference type="PANTHER" id="PTHR44313">
    <property type="entry name" value="DNAJ HOMOLOG SUBFAMILY C MEMBER 17"/>
    <property type="match status" value="1"/>
</dbReference>
<dbReference type="PROSITE" id="PS50076">
    <property type="entry name" value="DNAJ_2"/>
    <property type="match status" value="1"/>
</dbReference>
<accession>A0A4S4LVC3</accession>
<dbReference type="Proteomes" id="UP000310158">
    <property type="component" value="Unassembled WGS sequence"/>
</dbReference>
<dbReference type="PRINTS" id="PR00625">
    <property type="entry name" value="JDOMAIN"/>
</dbReference>
<comment type="subcellular location">
    <subcellularLocation>
        <location evidence="2">Cytoplasm</location>
    </subcellularLocation>
    <subcellularLocation>
        <location evidence="1">Nucleus</location>
    </subcellularLocation>
</comment>
<reference evidence="8 9" key="1">
    <citation type="submission" date="2019-02" db="EMBL/GenBank/DDBJ databases">
        <title>Genome sequencing of the rare red list fungi Bondarzewia mesenterica.</title>
        <authorList>
            <person name="Buettner E."/>
            <person name="Kellner H."/>
        </authorList>
    </citation>
    <scope>NUCLEOTIDE SEQUENCE [LARGE SCALE GENOMIC DNA]</scope>
    <source>
        <strain evidence="8 9">DSM 108281</strain>
    </source>
</reference>
<feature type="domain" description="J" evidence="7">
    <location>
        <begin position="9"/>
        <end position="74"/>
    </location>
</feature>
<evidence type="ECO:0000256" key="6">
    <source>
        <dbReference type="SAM" id="MobiDB-lite"/>
    </source>
</evidence>
<protein>
    <recommendedName>
        <fullName evidence="7">J domain-containing protein</fullName>
    </recommendedName>
</protein>
<dbReference type="GO" id="GO:0000390">
    <property type="term" value="P:spliceosomal complex disassembly"/>
    <property type="evidence" value="ECO:0007669"/>
    <property type="project" value="TreeGrafter"/>
</dbReference>
<evidence type="ECO:0000256" key="2">
    <source>
        <dbReference type="ARBA" id="ARBA00004496"/>
    </source>
</evidence>
<dbReference type="OrthoDB" id="376357at2759"/>
<keyword evidence="4" id="KW-0143">Chaperone</keyword>
<feature type="compositionally biased region" description="Polar residues" evidence="6">
    <location>
        <begin position="290"/>
        <end position="303"/>
    </location>
</feature>
<evidence type="ECO:0000259" key="7">
    <source>
        <dbReference type="PROSITE" id="PS50076"/>
    </source>
</evidence>
<dbReference type="Pfam" id="PF00226">
    <property type="entry name" value="DnaJ"/>
    <property type="match status" value="1"/>
</dbReference>
<sequence>MSNTDEETNPYELLGITMAATDGEIKTAYRQRSLKVHPDRNRGNPDAARQFHNLNQAYELLLDPLRRLALDAKLRVKEARKARFANYDAKRRTLVDELEERERAEEGRRMREEKEKELRRVEEEAERAAERAREEMEPPPPGDLDTTVRLKYPLAKHSDLTTADALASFLSSFGDVDKSSIILSMKPPKNAPTKPPKRAIALVQFLRIGDAFAAVCASGKREKGMEDVEISWAGGKEPPVLDWLRKKGKLGTADVEAGKKGYEADSTRKMDGQRTSTETGASTGPRGTLPQFSESRSSGTYSSFPEFVDTPPLLPRQPLQASTPAGLDYQSLTLMRLRQAERERLEREIREQEANE</sequence>
<feature type="region of interest" description="Disordered" evidence="6">
    <location>
        <begin position="99"/>
        <end position="145"/>
    </location>
</feature>
<keyword evidence="5" id="KW-0539">Nucleus</keyword>
<dbReference type="GO" id="GO:0005737">
    <property type="term" value="C:cytoplasm"/>
    <property type="evidence" value="ECO:0007669"/>
    <property type="project" value="UniProtKB-SubCell"/>
</dbReference>
<evidence type="ECO:0000256" key="5">
    <source>
        <dbReference type="ARBA" id="ARBA00023242"/>
    </source>
</evidence>
<feature type="compositionally biased region" description="Polar residues" evidence="6">
    <location>
        <begin position="273"/>
        <end position="282"/>
    </location>
</feature>
<feature type="region of interest" description="Disordered" evidence="6">
    <location>
        <begin position="259"/>
        <end position="327"/>
    </location>
</feature>
<proteinExistence type="predicted"/>
<dbReference type="AlphaFoldDB" id="A0A4S4LVC3"/>
<feature type="compositionally biased region" description="Basic and acidic residues" evidence="6">
    <location>
        <begin position="99"/>
        <end position="136"/>
    </location>
</feature>
<dbReference type="InterPro" id="IPR001623">
    <property type="entry name" value="DnaJ_domain"/>
</dbReference>
<dbReference type="PANTHER" id="PTHR44313:SF1">
    <property type="entry name" value="DNAJ HOMOLOG SUBFAMILY C MEMBER 17"/>
    <property type="match status" value="1"/>
</dbReference>
<keyword evidence="9" id="KW-1185">Reference proteome</keyword>
<dbReference type="InterPro" id="IPR052094">
    <property type="entry name" value="Pre-mRNA-splicing_ERAD"/>
</dbReference>
<keyword evidence="3" id="KW-0963">Cytoplasm</keyword>
<evidence type="ECO:0000313" key="8">
    <source>
        <dbReference type="EMBL" id="THH16469.1"/>
    </source>
</evidence>
<dbReference type="InterPro" id="IPR036869">
    <property type="entry name" value="J_dom_sf"/>
</dbReference>
<evidence type="ECO:0000313" key="9">
    <source>
        <dbReference type="Proteomes" id="UP000310158"/>
    </source>
</evidence>
<dbReference type="Gene3D" id="1.10.287.110">
    <property type="entry name" value="DnaJ domain"/>
    <property type="match status" value="1"/>
</dbReference>
<evidence type="ECO:0000256" key="4">
    <source>
        <dbReference type="ARBA" id="ARBA00023186"/>
    </source>
</evidence>
<gene>
    <name evidence="8" type="ORF">EW146_g4174</name>
</gene>
<dbReference type="GO" id="GO:0005681">
    <property type="term" value="C:spliceosomal complex"/>
    <property type="evidence" value="ECO:0007669"/>
    <property type="project" value="TreeGrafter"/>
</dbReference>
<name>A0A4S4LVC3_9AGAM</name>
<dbReference type="EMBL" id="SGPL01000156">
    <property type="protein sequence ID" value="THH16469.1"/>
    <property type="molecule type" value="Genomic_DNA"/>
</dbReference>
<feature type="compositionally biased region" description="Basic and acidic residues" evidence="6">
    <location>
        <begin position="259"/>
        <end position="272"/>
    </location>
</feature>
<dbReference type="SMART" id="SM00271">
    <property type="entry name" value="DnaJ"/>
    <property type="match status" value="1"/>
</dbReference>
<evidence type="ECO:0000256" key="3">
    <source>
        <dbReference type="ARBA" id="ARBA00022490"/>
    </source>
</evidence>
<comment type="caution">
    <text evidence="8">The sequence shown here is derived from an EMBL/GenBank/DDBJ whole genome shotgun (WGS) entry which is preliminary data.</text>
</comment>
<dbReference type="SUPFAM" id="SSF46565">
    <property type="entry name" value="Chaperone J-domain"/>
    <property type="match status" value="1"/>
</dbReference>
<dbReference type="CDD" id="cd06257">
    <property type="entry name" value="DnaJ"/>
    <property type="match status" value="1"/>
</dbReference>
<evidence type="ECO:0000256" key="1">
    <source>
        <dbReference type="ARBA" id="ARBA00004123"/>
    </source>
</evidence>